<keyword evidence="3 5" id="KW-1133">Transmembrane helix</keyword>
<sequence length="428" mass="44575">MSTPPPVKPPHDVPLALAEPVTRVGPRWVGLISLANLALWMGYFGPLQVLLPQQMEVVAPTGKETALAWVTGIGAAVAMVSNPLAGALSDRTAGRFGRRHPWTLLGALAGGLGLVFLAVQGTVAGVVAGWCLAQAGLNAMQAALTAGVPDHVPVRQRGAVSGWIGIPQTLGVVLAVVLVTMVVTTTESGYLVIGALVPLCALPFVLATPDPPLPAGHRPPFTVGGFLRGFWISPRTHPDFAWAWLTRFLMQLGNAMALLYLLYFLTDAVHYEREFPGRKAEDGLLVLILVYTVAVILTTVAAGAISDRLGRRRTLVTVSGAIGAVPALMLALWPQWTVVMVAAAVMGVGFGVYLSVDNALITQVLPAAAGRAKDLGVINIANSGPQVLAPVIAGPIVASLGGYPVLYLTAGALTLLGAGLVWKIRSVP</sequence>
<accession>A0A367FJS1</accession>
<protein>
    <submittedName>
        <fullName evidence="7">MFS transporter</fullName>
    </submittedName>
</protein>
<dbReference type="InterPro" id="IPR011701">
    <property type="entry name" value="MFS"/>
</dbReference>
<evidence type="ECO:0000256" key="3">
    <source>
        <dbReference type="ARBA" id="ARBA00022989"/>
    </source>
</evidence>
<dbReference type="InterPro" id="IPR020846">
    <property type="entry name" value="MFS_dom"/>
</dbReference>
<evidence type="ECO:0000256" key="4">
    <source>
        <dbReference type="ARBA" id="ARBA00023136"/>
    </source>
</evidence>
<gene>
    <name evidence="7" type="ORF">DQ384_15280</name>
</gene>
<reference evidence="7 8" key="1">
    <citation type="submission" date="2018-06" db="EMBL/GenBank/DDBJ databases">
        <title>Sphaerisporangium craniellae sp. nov., isolated from a marine sponge in the South China Sea.</title>
        <authorList>
            <person name="Li L."/>
        </authorList>
    </citation>
    <scope>NUCLEOTIDE SEQUENCE [LARGE SCALE GENOMIC DNA]</scope>
    <source>
        <strain evidence="7 8">CCTCC AA 208026</strain>
    </source>
</reference>
<evidence type="ECO:0000256" key="2">
    <source>
        <dbReference type="ARBA" id="ARBA00022692"/>
    </source>
</evidence>
<dbReference type="EMBL" id="QOIL01000007">
    <property type="protein sequence ID" value="RCG30643.1"/>
    <property type="molecule type" value="Genomic_DNA"/>
</dbReference>
<proteinExistence type="predicted"/>
<feature type="transmembrane region" description="Helical" evidence="5">
    <location>
        <begin position="377"/>
        <end position="398"/>
    </location>
</feature>
<dbReference type="PANTHER" id="PTHR23528:SF1">
    <property type="entry name" value="MAJOR FACILITATOR SUPERFAMILY (MFS) PROFILE DOMAIN-CONTAINING PROTEIN"/>
    <property type="match status" value="1"/>
</dbReference>
<feature type="transmembrane region" description="Helical" evidence="5">
    <location>
        <begin position="283"/>
        <end position="302"/>
    </location>
</feature>
<keyword evidence="4 5" id="KW-0472">Membrane</keyword>
<feature type="transmembrane region" description="Helical" evidence="5">
    <location>
        <begin position="404"/>
        <end position="422"/>
    </location>
</feature>
<dbReference type="CDD" id="cd06174">
    <property type="entry name" value="MFS"/>
    <property type="match status" value="1"/>
</dbReference>
<feature type="transmembrane region" description="Helical" evidence="5">
    <location>
        <begin position="160"/>
        <end position="183"/>
    </location>
</feature>
<dbReference type="RefSeq" id="WP_114029438.1">
    <property type="nucleotide sequence ID" value="NZ_QOIL01000007.1"/>
</dbReference>
<name>A0A367FJS1_9ACTN</name>
<feature type="transmembrane region" description="Helical" evidence="5">
    <location>
        <begin position="66"/>
        <end position="89"/>
    </location>
</feature>
<keyword evidence="2 5" id="KW-0812">Transmembrane</keyword>
<dbReference type="OrthoDB" id="7584869at2"/>
<dbReference type="AlphaFoldDB" id="A0A367FJS1"/>
<feature type="transmembrane region" description="Helical" evidence="5">
    <location>
        <begin position="28"/>
        <end position="46"/>
    </location>
</feature>
<evidence type="ECO:0000256" key="1">
    <source>
        <dbReference type="ARBA" id="ARBA00004651"/>
    </source>
</evidence>
<evidence type="ECO:0000256" key="5">
    <source>
        <dbReference type="SAM" id="Phobius"/>
    </source>
</evidence>
<organism evidence="7 8">
    <name type="scientific">Sphaerisporangium album</name>
    <dbReference type="NCBI Taxonomy" id="509200"/>
    <lineage>
        <taxon>Bacteria</taxon>
        <taxon>Bacillati</taxon>
        <taxon>Actinomycetota</taxon>
        <taxon>Actinomycetes</taxon>
        <taxon>Streptosporangiales</taxon>
        <taxon>Streptosporangiaceae</taxon>
        <taxon>Sphaerisporangium</taxon>
    </lineage>
</organism>
<keyword evidence="8" id="KW-1185">Reference proteome</keyword>
<dbReference type="PROSITE" id="PS50850">
    <property type="entry name" value="MFS"/>
    <property type="match status" value="1"/>
</dbReference>
<dbReference type="GO" id="GO:0022857">
    <property type="term" value="F:transmembrane transporter activity"/>
    <property type="evidence" value="ECO:0007669"/>
    <property type="project" value="InterPro"/>
</dbReference>
<dbReference type="Gene3D" id="1.20.1250.20">
    <property type="entry name" value="MFS general substrate transporter like domains"/>
    <property type="match status" value="2"/>
</dbReference>
<dbReference type="GO" id="GO:0005886">
    <property type="term" value="C:plasma membrane"/>
    <property type="evidence" value="ECO:0007669"/>
    <property type="project" value="UniProtKB-SubCell"/>
</dbReference>
<feature type="domain" description="Major facilitator superfamily (MFS) profile" evidence="6">
    <location>
        <begin position="239"/>
        <end position="428"/>
    </location>
</feature>
<dbReference type="Proteomes" id="UP000253094">
    <property type="component" value="Unassembled WGS sequence"/>
</dbReference>
<dbReference type="PROSITE" id="PS00216">
    <property type="entry name" value="SUGAR_TRANSPORT_1"/>
    <property type="match status" value="1"/>
</dbReference>
<evidence type="ECO:0000259" key="6">
    <source>
        <dbReference type="PROSITE" id="PS50850"/>
    </source>
</evidence>
<dbReference type="InterPro" id="IPR005829">
    <property type="entry name" value="Sugar_transporter_CS"/>
</dbReference>
<evidence type="ECO:0000313" key="8">
    <source>
        <dbReference type="Proteomes" id="UP000253094"/>
    </source>
</evidence>
<comment type="caution">
    <text evidence="7">The sequence shown here is derived from an EMBL/GenBank/DDBJ whole genome shotgun (WGS) entry which is preliminary data.</text>
</comment>
<feature type="transmembrane region" description="Helical" evidence="5">
    <location>
        <begin position="339"/>
        <end position="356"/>
    </location>
</feature>
<dbReference type="SUPFAM" id="SSF103473">
    <property type="entry name" value="MFS general substrate transporter"/>
    <property type="match status" value="1"/>
</dbReference>
<comment type="subcellular location">
    <subcellularLocation>
        <location evidence="1">Cell membrane</location>
        <topology evidence="1">Multi-pass membrane protein</topology>
    </subcellularLocation>
</comment>
<feature type="transmembrane region" description="Helical" evidence="5">
    <location>
        <begin position="189"/>
        <end position="208"/>
    </location>
</feature>
<dbReference type="PANTHER" id="PTHR23528">
    <property type="match status" value="1"/>
</dbReference>
<feature type="transmembrane region" description="Helical" evidence="5">
    <location>
        <begin position="240"/>
        <end position="263"/>
    </location>
</feature>
<feature type="transmembrane region" description="Helical" evidence="5">
    <location>
        <begin position="101"/>
        <end position="121"/>
    </location>
</feature>
<dbReference type="Pfam" id="PF07690">
    <property type="entry name" value="MFS_1"/>
    <property type="match status" value="2"/>
</dbReference>
<dbReference type="InterPro" id="IPR036259">
    <property type="entry name" value="MFS_trans_sf"/>
</dbReference>
<evidence type="ECO:0000313" key="7">
    <source>
        <dbReference type="EMBL" id="RCG30643.1"/>
    </source>
</evidence>